<dbReference type="RefSeq" id="WP_185136952.1">
    <property type="nucleotide sequence ID" value="NZ_BORM01000006.1"/>
</dbReference>
<accession>A0A841U1A9</accession>
<keyword evidence="4" id="KW-1185">Reference proteome</keyword>
<dbReference type="InterPro" id="IPR038503">
    <property type="entry name" value="SpoIIIAH_sf"/>
</dbReference>
<reference evidence="3 4" key="1">
    <citation type="submission" date="2020-08" db="EMBL/GenBank/DDBJ databases">
        <title>Cohnella phylogeny.</title>
        <authorList>
            <person name="Dunlap C."/>
        </authorList>
    </citation>
    <scope>NUCLEOTIDE SEQUENCE [LARGE SCALE GENOMIC DNA]</scope>
    <source>
        <strain evidence="3 4">DSM 25239</strain>
    </source>
</reference>
<dbReference type="Gene3D" id="1.10.287.4300">
    <property type="entry name" value="Stage III sporulation protein AH-like"/>
    <property type="match status" value="1"/>
</dbReference>
<dbReference type="Proteomes" id="UP000553776">
    <property type="component" value="Unassembled WGS sequence"/>
</dbReference>
<name>A0A841U1A9_9BACL</name>
<keyword evidence="2" id="KW-0812">Transmembrane</keyword>
<evidence type="ECO:0000256" key="2">
    <source>
        <dbReference type="SAM" id="Phobius"/>
    </source>
</evidence>
<keyword evidence="2" id="KW-0472">Membrane</keyword>
<dbReference type="EMBL" id="JACJVR010000063">
    <property type="protein sequence ID" value="MBB6692968.1"/>
    <property type="molecule type" value="Genomic_DNA"/>
</dbReference>
<gene>
    <name evidence="3" type="ORF">H7B90_16290</name>
</gene>
<dbReference type="AlphaFoldDB" id="A0A841U1A9"/>
<comment type="caution">
    <text evidence="3">The sequence shown here is derived from an EMBL/GenBank/DDBJ whole genome shotgun (WGS) entry which is preliminary data.</text>
</comment>
<feature type="compositionally biased region" description="Basic and acidic residues" evidence="1">
    <location>
        <begin position="103"/>
        <end position="139"/>
    </location>
</feature>
<evidence type="ECO:0000313" key="4">
    <source>
        <dbReference type="Proteomes" id="UP000553776"/>
    </source>
</evidence>
<evidence type="ECO:0000313" key="3">
    <source>
        <dbReference type="EMBL" id="MBB6692968.1"/>
    </source>
</evidence>
<feature type="compositionally biased region" description="Low complexity" evidence="1">
    <location>
        <begin position="60"/>
        <end position="80"/>
    </location>
</feature>
<dbReference type="Pfam" id="PF12685">
    <property type="entry name" value="SpoIIIAH"/>
    <property type="match status" value="1"/>
</dbReference>
<feature type="region of interest" description="Disordered" evidence="1">
    <location>
        <begin position="59"/>
        <end position="139"/>
    </location>
</feature>
<feature type="transmembrane region" description="Helical" evidence="2">
    <location>
        <begin position="7"/>
        <end position="26"/>
    </location>
</feature>
<protein>
    <submittedName>
        <fullName evidence="3">SpoIIIAH-like family protein</fullName>
    </submittedName>
</protein>
<dbReference type="InterPro" id="IPR024232">
    <property type="entry name" value="SpoIIIAH"/>
</dbReference>
<proteinExistence type="predicted"/>
<sequence>MNNKRQTIWLVSMLSLMVILSAYYLFTEDVTPANQQANNQVEDTSGTAKNNADGFEITEVDGTAGTATGTDGQTSGQDEGAAAATDGKSGTDKEAQGGESDQTDGKQADGKQSDEATASGDKEDSEHASATDDSAKPEDEAVLQGISNQTGAAYFDEIQLKRMESYSKREEELNSIIADTSKHTQEETAAAFEELSRMDATEQRISSLEEKLLADYDNAVVEEENNTFKVVVQADKLDKTQAVNIVETAMKELNVTPDRVTVQYIANP</sequence>
<keyword evidence="2" id="KW-1133">Transmembrane helix</keyword>
<evidence type="ECO:0000256" key="1">
    <source>
        <dbReference type="SAM" id="MobiDB-lite"/>
    </source>
</evidence>
<organism evidence="3 4">
    <name type="scientific">Cohnella xylanilytica</name>
    <dbReference type="NCBI Taxonomy" id="557555"/>
    <lineage>
        <taxon>Bacteria</taxon>
        <taxon>Bacillati</taxon>
        <taxon>Bacillota</taxon>
        <taxon>Bacilli</taxon>
        <taxon>Bacillales</taxon>
        <taxon>Paenibacillaceae</taxon>
        <taxon>Cohnella</taxon>
    </lineage>
</organism>